<dbReference type="Pfam" id="PF13420">
    <property type="entry name" value="Acetyltransf_4"/>
    <property type="match status" value="1"/>
</dbReference>
<dbReference type="PROSITE" id="PS51186">
    <property type="entry name" value="GNAT"/>
    <property type="match status" value="1"/>
</dbReference>
<organism evidence="4 5">
    <name type="scientific">Aerophobetes bacterium</name>
    <dbReference type="NCBI Taxonomy" id="2030807"/>
    <lineage>
        <taxon>Bacteria</taxon>
        <taxon>Candidatus Aerophobota</taxon>
    </lineage>
</organism>
<dbReference type="AlphaFoldDB" id="A0A523UQG0"/>
<comment type="caution">
    <text evidence="4">The sequence shown here is derived from an EMBL/GenBank/DDBJ whole genome shotgun (WGS) entry which is preliminary data.</text>
</comment>
<keyword evidence="2" id="KW-0012">Acyltransferase</keyword>
<dbReference type="Proteomes" id="UP000320679">
    <property type="component" value="Unassembled WGS sequence"/>
</dbReference>
<evidence type="ECO:0000259" key="3">
    <source>
        <dbReference type="PROSITE" id="PS51186"/>
    </source>
</evidence>
<dbReference type="PANTHER" id="PTHR43072">
    <property type="entry name" value="N-ACETYLTRANSFERASE"/>
    <property type="match status" value="1"/>
</dbReference>
<dbReference type="Gene3D" id="3.40.630.30">
    <property type="match status" value="1"/>
</dbReference>
<protein>
    <submittedName>
        <fullName evidence="4">N-acetyltransferase family protein</fullName>
    </submittedName>
</protein>
<evidence type="ECO:0000313" key="4">
    <source>
        <dbReference type="EMBL" id="TET44773.1"/>
    </source>
</evidence>
<dbReference type="InterPro" id="IPR016181">
    <property type="entry name" value="Acyl_CoA_acyltransferase"/>
</dbReference>
<proteinExistence type="predicted"/>
<sequence>MLTIREARREDLIGITEIYNEAIIKTVATLDTQPKSIEEQRVWFDGHNAKYPILVAEDQRLVVGWASLSMWSDRCGYCDTAEISLYVKEEYRSRGIGRKLLGAILKKGKNAGLHTVIARIAGTNQASIHLCDVFGFVHIGTMREVGRKFGKLLDVDLMQKIFAGSGG</sequence>
<dbReference type="CDD" id="cd04301">
    <property type="entry name" value="NAT_SF"/>
    <property type="match status" value="1"/>
</dbReference>
<keyword evidence="1 4" id="KW-0808">Transferase</keyword>
<gene>
    <name evidence="4" type="ORF">E3J59_04695</name>
</gene>
<dbReference type="InterPro" id="IPR000182">
    <property type="entry name" value="GNAT_dom"/>
</dbReference>
<reference evidence="4 5" key="1">
    <citation type="submission" date="2019-03" db="EMBL/GenBank/DDBJ databases">
        <title>Metabolic potential of uncultured bacteria and archaea associated with petroleum seepage in deep-sea sediments.</title>
        <authorList>
            <person name="Dong X."/>
            <person name="Hubert C."/>
        </authorList>
    </citation>
    <scope>NUCLEOTIDE SEQUENCE [LARGE SCALE GENOMIC DNA]</scope>
    <source>
        <strain evidence="4">E29_bin78</strain>
    </source>
</reference>
<evidence type="ECO:0000256" key="2">
    <source>
        <dbReference type="ARBA" id="ARBA00023315"/>
    </source>
</evidence>
<dbReference type="EMBL" id="SOJK01000198">
    <property type="protein sequence ID" value="TET44773.1"/>
    <property type="molecule type" value="Genomic_DNA"/>
</dbReference>
<evidence type="ECO:0000313" key="5">
    <source>
        <dbReference type="Proteomes" id="UP000320679"/>
    </source>
</evidence>
<name>A0A523UQG0_UNCAE</name>
<feature type="domain" description="N-acetyltransferase" evidence="3">
    <location>
        <begin position="2"/>
        <end position="159"/>
    </location>
</feature>
<evidence type="ECO:0000256" key="1">
    <source>
        <dbReference type="ARBA" id="ARBA00022679"/>
    </source>
</evidence>
<dbReference type="SUPFAM" id="SSF55729">
    <property type="entry name" value="Acyl-CoA N-acyltransferases (Nat)"/>
    <property type="match status" value="1"/>
</dbReference>
<dbReference type="GO" id="GO:0016747">
    <property type="term" value="F:acyltransferase activity, transferring groups other than amino-acyl groups"/>
    <property type="evidence" value="ECO:0007669"/>
    <property type="project" value="InterPro"/>
</dbReference>
<dbReference type="PANTHER" id="PTHR43072:SF23">
    <property type="entry name" value="UPF0039 PROTEIN C11D3.02C"/>
    <property type="match status" value="1"/>
</dbReference>
<accession>A0A523UQG0</accession>